<accession>A0A2W5S823</accession>
<organism evidence="5 6">
    <name type="scientific">Cereibacter sphaeroides</name>
    <name type="common">Rhodobacter sphaeroides</name>
    <dbReference type="NCBI Taxonomy" id="1063"/>
    <lineage>
        <taxon>Bacteria</taxon>
        <taxon>Pseudomonadati</taxon>
        <taxon>Pseudomonadota</taxon>
        <taxon>Alphaproteobacteria</taxon>
        <taxon>Rhodobacterales</taxon>
        <taxon>Paracoccaceae</taxon>
        <taxon>Cereibacter</taxon>
    </lineage>
</organism>
<gene>
    <name evidence="5" type="ORF">DI533_00390</name>
</gene>
<keyword evidence="2" id="KW-1188">Viral release from host cell</keyword>
<comment type="subcellular location">
    <subcellularLocation>
        <location evidence="1">Virion</location>
    </subcellularLocation>
</comment>
<name>A0A2W5S823_CERSP</name>
<proteinExistence type="predicted"/>
<dbReference type="EMBL" id="QFQS01000001">
    <property type="protein sequence ID" value="PZQ99201.1"/>
    <property type="molecule type" value="Genomic_DNA"/>
</dbReference>
<keyword evidence="3" id="KW-0231">Viral genome packaging</keyword>
<dbReference type="InterPro" id="IPR020991">
    <property type="entry name" value="Connector_podovirus"/>
</dbReference>
<dbReference type="AlphaFoldDB" id="A0A2W5S823"/>
<reference evidence="5 6" key="1">
    <citation type="submission" date="2017-08" db="EMBL/GenBank/DDBJ databases">
        <title>Infants hospitalized years apart are colonized by the same room-sourced microbial strains.</title>
        <authorList>
            <person name="Brooks B."/>
            <person name="Olm M.R."/>
            <person name="Firek B.A."/>
            <person name="Baker R."/>
            <person name="Thomas B.C."/>
            <person name="Morowitz M.J."/>
            <person name="Banfield J.F."/>
        </authorList>
    </citation>
    <scope>NUCLEOTIDE SEQUENCE [LARGE SCALE GENOMIC DNA]</scope>
    <source>
        <strain evidence="5">S2_003_000_R2_11</strain>
    </source>
</reference>
<evidence type="ECO:0000256" key="2">
    <source>
        <dbReference type="ARBA" id="ARBA00022612"/>
    </source>
</evidence>
<evidence type="ECO:0000256" key="4">
    <source>
        <dbReference type="SAM" id="MobiDB-lite"/>
    </source>
</evidence>
<dbReference type="Pfam" id="PF12236">
    <property type="entry name" value="Head-tail_con"/>
    <property type="match status" value="1"/>
</dbReference>
<dbReference type="Proteomes" id="UP000248975">
    <property type="component" value="Unassembled WGS sequence"/>
</dbReference>
<feature type="region of interest" description="Disordered" evidence="4">
    <location>
        <begin position="1"/>
        <end position="24"/>
    </location>
</feature>
<feature type="compositionally biased region" description="Basic and acidic residues" evidence="4">
    <location>
        <begin position="12"/>
        <end position="24"/>
    </location>
</feature>
<sequence length="514" mass="56988">MAQFPAPAAASERAKPVTESSDDFKSRLLSARRFRDAARPFIEEVLSFCRPGREKEFQRSPNSKSLTDTTKFISLPEELATDLAGDLVTYYTPPESKWLDLEASQADIDDEDAVLELLTEREDDIKGLFESSNYYDIAPQWGFETSSHGTPALWVQKAHSTQPIHFEAVPPSQLLITPGHLGILDRFREVSVQASTLPALFFGWQVNLSDPILAAKIKKPNAWCKVVWGFWVDWSDPGRPLWKAEISVDGKQVLAPMVLGEFAVACPLLVGRFNPQLDTPWGRGPGWKALADMRVLDKIAEVTLSGLDQSILNTIIYADDGFLDLSEGIQGGTAIPASRGFTKDGIYDLSRNVNVDQGWFSEERFEEKLRTAFYQNGPRQRGETPPTASQWLDERRRVQQRIGKPSAPLWTELIGPMIQRVEFLGAQAGLIKGPITFNKNVVNTKPISPLQKAQNQDQVMVAQSNLQLAQGVFGDQVGGIVDGVQTFRNIVQKSGDELTVIRKEEAVAPAAPAQ</sequence>
<comment type="caution">
    <text evidence="5">The sequence shown here is derived from an EMBL/GenBank/DDBJ whole genome shotgun (WGS) entry which is preliminary data.</text>
</comment>
<evidence type="ECO:0000256" key="3">
    <source>
        <dbReference type="ARBA" id="ARBA00023219"/>
    </source>
</evidence>
<evidence type="ECO:0000313" key="5">
    <source>
        <dbReference type="EMBL" id="PZQ99201.1"/>
    </source>
</evidence>
<evidence type="ECO:0000256" key="1">
    <source>
        <dbReference type="ARBA" id="ARBA00004328"/>
    </source>
</evidence>
<evidence type="ECO:0000313" key="6">
    <source>
        <dbReference type="Proteomes" id="UP000248975"/>
    </source>
</evidence>
<protein>
    <submittedName>
        <fullName evidence="5">Uncharacterized protein</fullName>
    </submittedName>
</protein>